<comment type="cofactor">
    <cofactor evidence="12 13 14">
        <name>Zn(2+)</name>
        <dbReference type="ChEBI" id="CHEBI:29105"/>
    </cofactor>
    <text evidence="12 13 14">Binds 1 zinc ion per monomer.</text>
</comment>
<dbReference type="Gene3D" id="3.90.580.10">
    <property type="entry name" value="Zinc finger, CHC2-type domain"/>
    <property type="match status" value="1"/>
</dbReference>
<organism evidence="16 17">
    <name type="scientific">Peptacetobacter hominis</name>
    <dbReference type="NCBI Taxonomy" id="2743610"/>
    <lineage>
        <taxon>Bacteria</taxon>
        <taxon>Bacillati</taxon>
        <taxon>Bacillota</taxon>
        <taxon>Clostridia</taxon>
        <taxon>Peptostreptococcales</taxon>
        <taxon>Peptostreptococcaceae</taxon>
        <taxon>Peptacetobacter</taxon>
    </lineage>
</organism>
<dbReference type="InterPro" id="IPR006295">
    <property type="entry name" value="DNA_primase_DnaG"/>
</dbReference>
<dbReference type="Gene3D" id="3.90.980.10">
    <property type="entry name" value="DNA primase, catalytic core, N-terminal domain"/>
    <property type="match status" value="1"/>
</dbReference>
<dbReference type="EMBL" id="SGJB01000001">
    <property type="protein sequence ID" value="TQQ85845.1"/>
    <property type="molecule type" value="Genomic_DNA"/>
</dbReference>
<evidence type="ECO:0000256" key="7">
    <source>
        <dbReference type="ARBA" id="ARBA00022771"/>
    </source>
</evidence>
<dbReference type="HAMAP" id="MF_00974">
    <property type="entry name" value="DNA_primase_DnaG"/>
    <property type="match status" value="1"/>
</dbReference>
<evidence type="ECO:0000313" key="17">
    <source>
        <dbReference type="Proteomes" id="UP000317863"/>
    </source>
</evidence>
<dbReference type="InterPro" id="IPR006171">
    <property type="entry name" value="TOPRIM_dom"/>
</dbReference>
<dbReference type="InterPro" id="IPR002694">
    <property type="entry name" value="Znf_CHC2"/>
</dbReference>
<comment type="subunit">
    <text evidence="12">Monomer. Interacts with DnaB.</text>
</comment>
<keyword evidence="10 12" id="KW-0238">DNA-binding</keyword>
<dbReference type="PIRSF" id="PIRSF002811">
    <property type="entry name" value="DnaG"/>
    <property type="match status" value="1"/>
</dbReference>
<dbReference type="PANTHER" id="PTHR30313:SF2">
    <property type="entry name" value="DNA PRIMASE"/>
    <property type="match status" value="1"/>
</dbReference>
<keyword evidence="17" id="KW-1185">Reference proteome</keyword>
<dbReference type="InterPro" id="IPR019475">
    <property type="entry name" value="DNA_primase_DnaB-bd"/>
</dbReference>
<keyword evidence="4 12" id="KW-0548">Nucleotidyltransferase</keyword>
<dbReference type="Pfam" id="PF01807">
    <property type="entry name" value="Zn_ribbon_DnaG"/>
    <property type="match status" value="1"/>
</dbReference>
<dbReference type="SMART" id="SM00493">
    <property type="entry name" value="TOPRIM"/>
    <property type="match status" value="1"/>
</dbReference>
<dbReference type="NCBIfam" id="TIGR01391">
    <property type="entry name" value="dnaG"/>
    <property type="match status" value="1"/>
</dbReference>
<proteinExistence type="inferred from homology"/>
<evidence type="ECO:0000256" key="13">
    <source>
        <dbReference type="PIRNR" id="PIRNR002811"/>
    </source>
</evidence>
<dbReference type="InterPro" id="IPR034151">
    <property type="entry name" value="TOPRIM_DnaG_bac"/>
</dbReference>
<sequence length="610" mass="70002">MNDMKEIIDEIKARCDIASIISDYIKINPSGGNYKGLCPFHVEKTPSFYINTSKQIYKCFGCGEGGDVINFIMKIENLDFMDAVKLLASRCGIDINFNMDEDTKKKIELSKKYQDIHVEAARFYYAQLMKSKNRGYDYLRNRGLDDKTIKSFGLGFAPDGWSSLIDYLTENKGYSIEELMECGLAGKSTKYEDRYYDKFRNRVMFPIFDYRGNVIGFGGRVLDDSLPKYLNSPDTLIFNKRHNLYGLNFARKNIKDRTLILVEGYMDLISLNQYGIKNTVATLGTAITQQQASLIKRYADVVIISYDSDEAGIKAAIRAIDILQKEGLSARVLNLSDAKDPDEYVRKYGVANYNKAVKESIERTKFRIDIMKRDFDIDNGEDAIKFARKAANLIKSIKSPVEIDYYAGYVGKIAGIDVESIKKEIYGKSYTANRKSGKNNTSLKNEKIHIEKMSAIEHGEENTEALLLKSMLEKRDIREIASLKLDYDDFISEDAQKVFKEILEYDSKEESERIDIKEINIPENYMNLLQKTEISAIDIFNRKEVEEMIRNVKKNGMKNKMESLVVKQAELETKRKSLGSEQKTELKEVDVEIMNIALQIVEMNKRLRSL</sequence>
<dbReference type="SUPFAM" id="SSF56731">
    <property type="entry name" value="DNA primase core"/>
    <property type="match status" value="1"/>
</dbReference>
<dbReference type="OrthoDB" id="9803773at2"/>
<evidence type="ECO:0000256" key="8">
    <source>
        <dbReference type="ARBA" id="ARBA00022833"/>
    </source>
</evidence>
<dbReference type="InterPro" id="IPR036977">
    <property type="entry name" value="DNA_primase_Znf_CHC2"/>
</dbReference>
<evidence type="ECO:0000259" key="15">
    <source>
        <dbReference type="PROSITE" id="PS50880"/>
    </source>
</evidence>
<keyword evidence="9" id="KW-0460">Magnesium</keyword>
<evidence type="ECO:0000256" key="6">
    <source>
        <dbReference type="ARBA" id="ARBA00022723"/>
    </source>
</evidence>
<evidence type="ECO:0000256" key="1">
    <source>
        <dbReference type="ARBA" id="ARBA00022478"/>
    </source>
</evidence>
<dbReference type="CDD" id="cd03364">
    <property type="entry name" value="TOPRIM_DnaG_primases"/>
    <property type="match status" value="1"/>
</dbReference>
<comment type="function">
    <text evidence="12 13">RNA polymerase that catalyzes the synthesis of short RNA molecules used as primers for DNA polymerase during DNA replication.</text>
</comment>
<feature type="domain" description="Toprim" evidence="15">
    <location>
        <begin position="257"/>
        <end position="338"/>
    </location>
</feature>
<dbReference type="RefSeq" id="WP_142535072.1">
    <property type="nucleotide sequence ID" value="NZ_SGJB01000001.1"/>
</dbReference>
<keyword evidence="2 12" id="KW-0639">Primosome</keyword>
<comment type="catalytic activity">
    <reaction evidence="12">
        <text>ssDNA + n NTP = ssDNA/pppN(pN)n-1 hybrid + (n-1) diphosphate.</text>
        <dbReference type="EC" id="2.7.7.101"/>
    </reaction>
</comment>
<evidence type="ECO:0000256" key="12">
    <source>
        <dbReference type="HAMAP-Rule" id="MF_00974"/>
    </source>
</evidence>
<keyword evidence="11 12" id="KW-0804">Transcription</keyword>
<dbReference type="SUPFAM" id="SSF57783">
    <property type="entry name" value="Zinc beta-ribbon"/>
    <property type="match status" value="1"/>
</dbReference>
<accession>A0A544QYY9</accession>
<dbReference type="Gene3D" id="3.40.1360.10">
    <property type="match status" value="1"/>
</dbReference>
<dbReference type="InterPro" id="IPR030846">
    <property type="entry name" value="DnaG_bac"/>
</dbReference>
<dbReference type="FunFam" id="3.90.580.10:FF:000001">
    <property type="entry name" value="DNA primase"/>
    <property type="match status" value="1"/>
</dbReference>
<dbReference type="Pfam" id="PF13155">
    <property type="entry name" value="Toprim_2"/>
    <property type="match status" value="1"/>
</dbReference>
<evidence type="ECO:0000256" key="5">
    <source>
        <dbReference type="ARBA" id="ARBA00022705"/>
    </source>
</evidence>
<dbReference type="GO" id="GO:0003677">
    <property type="term" value="F:DNA binding"/>
    <property type="evidence" value="ECO:0007669"/>
    <property type="project" value="UniProtKB-KW"/>
</dbReference>
<comment type="similarity">
    <text evidence="12 13">Belongs to the DnaG primase family.</text>
</comment>
<dbReference type="AlphaFoldDB" id="A0A544QYY9"/>
<comment type="domain">
    <text evidence="12">Contains an N-terminal zinc-binding domain, a central core domain that contains the primase activity, and a C-terminal DnaB-binding domain.</text>
</comment>
<dbReference type="GO" id="GO:0000428">
    <property type="term" value="C:DNA-directed RNA polymerase complex"/>
    <property type="evidence" value="ECO:0007669"/>
    <property type="project" value="UniProtKB-KW"/>
</dbReference>
<name>A0A544QYY9_9FIRM</name>
<dbReference type="GO" id="GO:0003899">
    <property type="term" value="F:DNA-directed RNA polymerase activity"/>
    <property type="evidence" value="ECO:0007669"/>
    <property type="project" value="UniProtKB-UniRule"/>
</dbReference>
<keyword evidence="3 12" id="KW-0808">Transferase</keyword>
<dbReference type="Pfam" id="PF10410">
    <property type="entry name" value="DnaB_bind"/>
    <property type="match status" value="1"/>
</dbReference>
<comment type="caution">
    <text evidence="16">The sequence shown here is derived from an EMBL/GenBank/DDBJ whole genome shotgun (WGS) entry which is preliminary data.</text>
</comment>
<keyword evidence="8 12" id="KW-0862">Zinc</keyword>
<dbReference type="GO" id="GO:0006269">
    <property type="term" value="P:DNA replication, synthesis of primer"/>
    <property type="evidence" value="ECO:0007669"/>
    <property type="project" value="UniProtKB-UniRule"/>
</dbReference>
<dbReference type="GO" id="GO:0008270">
    <property type="term" value="F:zinc ion binding"/>
    <property type="evidence" value="ECO:0007669"/>
    <property type="project" value="UniProtKB-UniRule"/>
</dbReference>
<dbReference type="PANTHER" id="PTHR30313">
    <property type="entry name" value="DNA PRIMASE"/>
    <property type="match status" value="1"/>
</dbReference>
<evidence type="ECO:0000313" key="16">
    <source>
        <dbReference type="EMBL" id="TQQ85845.1"/>
    </source>
</evidence>
<dbReference type="InterPro" id="IPR037068">
    <property type="entry name" value="DNA_primase_core_N_sf"/>
</dbReference>
<dbReference type="InterPro" id="IPR050219">
    <property type="entry name" value="DnaG_primase"/>
</dbReference>
<dbReference type="FunFam" id="3.90.980.10:FF:000001">
    <property type="entry name" value="DNA primase"/>
    <property type="match status" value="1"/>
</dbReference>
<keyword evidence="7 12" id="KW-0863">Zinc-finger</keyword>
<feature type="zinc finger region" description="CHC2-type" evidence="12 14">
    <location>
        <begin position="38"/>
        <end position="62"/>
    </location>
</feature>
<evidence type="ECO:0000256" key="2">
    <source>
        <dbReference type="ARBA" id="ARBA00022515"/>
    </source>
</evidence>
<dbReference type="EC" id="2.7.7.101" evidence="12"/>
<dbReference type="GO" id="GO:1990077">
    <property type="term" value="C:primosome complex"/>
    <property type="evidence" value="ECO:0007669"/>
    <property type="project" value="UniProtKB-KW"/>
</dbReference>
<keyword evidence="6 12" id="KW-0479">Metal-binding</keyword>
<reference evidence="16 17" key="1">
    <citation type="submission" date="2019-02" db="EMBL/GenBank/DDBJ databases">
        <title>Peptostreptococcaceae bacterium ZHW00191 nov., a new bacterium isolated from the human gut.</title>
        <authorList>
            <person name="Zhou H.-W."/>
            <person name="Chen X.-J."/>
        </authorList>
    </citation>
    <scope>NUCLEOTIDE SEQUENCE [LARGE SCALE GENOMIC DNA]</scope>
    <source>
        <strain evidence="16 17">ZHW00191</strain>
    </source>
</reference>
<evidence type="ECO:0000256" key="11">
    <source>
        <dbReference type="ARBA" id="ARBA00023163"/>
    </source>
</evidence>
<protein>
    <recommendedName>
        <fullName evidence="12 13">DNA primase</fullName>
        <ecNumber evidence="12">2.7.7.101</ecNumber>
    </recommendedName>
</protein>
<dbReference type="Proteomes" id="UP000317863">
    <property type="component" value="Unassembled WGS sequence"/>
</dbReference>
<dbReference type="GO" id="GO:0005737">
    <property type="term" value="C:cytoplasm"/>
    <property type="evidence" value="ECO:0007669"/>
    <property type="project" value="TreeGrafter"/>
</dbReference>
<evidence type="ECO:0000256" key="14">
    <source>
        <dbReference type="PIRSR" id="PIRSR002811-1"/>
    </source>
</evidence>
<evidence type="ECO:0000256" key="9">
    <source>
        <dbReference type="ARBA" id="ARBA00022842"/>
    </source>
</evidence>
<keyword evidence="1 12" id="KW-0240">DNA-directed RNA polymerase</keyword>
<keyword evidence="5 12" id="KW-0235">DNA replication</keyword>
<dbReference type="FunFam" id="3.40.1360.10:FF:000002">
    <property type="entry name" value="DNA primase"/>
    <property type="match status" value="1"/>
</dbReference>
<evidence type="ECO:0000256" key="10">
    <source>
        <dbReference type="ARBA" id="ARBA00023125"/>
    </source>
</evidence>
<dbReference type="InterPro" id="IPR013264">
    <property type="entry name" value="DNAG_N"/>
</dbReference>
<evidence type="ECO:0000256" key="4">
    <source>
        <dbReference type="ARBA" id="ARBA00022695"/>
    </source>
</evidence>
<dbReference type="SMART" id="SM00400">
    <property type="entry name" value="ZnF_CHCC"/>
    <property type="match status" value="1"/>
</dbReference>
<evidence type="ECO:0000256" key="3">
    <source>
        <dbReference type="ARBA" id="ARBA00022679"/>
    </source>
</evidence>
<gene>
    <name evidence="12" type="primary">dnaG</name>
    <name evidence="16" type="ORF">EXD82_01130</name>
</gene>
<dbReference type="Pfam" id="PF08275">
    <property type="entry name" value="DNAG_N"/>
    <property type="match status" value="1"/>
</dbReference>
<dbReference type="PROSITE" id="PS50880">
    <property type="entry name" value="TOPRIM"/>
    <property type="match status" value="1"/>
</dbReference>